<feature type="domain" description="Flagellar attachment zone protein 1 conserved" evidence="3">
    <location>
        <begin position="184"/>
        <end position="245"/>
    </location>
</feature>
<evidence type="ECO:0000259" key="3">
    <source>
        <dbReference type="Pfam" id="PF23398"/>
    </source>
</evidence>
<gene>
    <name evidence="4" type="ORF">BSAL_51445</name>
</gene>
<keyword evidence="5" id="KW-1185">Reference proteome</keyword>
<keyword evidence="1" id="KW-0472">Membrane</keyword>
<evidence type="ECO:0000256" key="1">
    <source>
        <dbReference type="SAM" id="Phobius"/>
    </source>
</evidence>
<keyword evidence="1" id="KW-0812">Transmembrane</keyword>
<evidence type="ECO:0000256" key="2">
    <source>
        <dbReference type="SAM" id="SignalP"/>
    </source>
</evidence>
<evidence type="ECO:0000313" key="5">
    <source>
        <dbReference type="Proteomes" id="UP000051952"/>
    </source>
</evidence>
<dbReference type="EMBL" id="CYKH01000062">
    <property type="protein sequence ID" value="CUE67620.1"/>
    <property type="molecule type" value="Genomic_DNA"/>
</dbReference>
<accession>A0A0S4IMP7</accession>
<dbReference type="Pfam" id="PF23398">
    <property type="entry name" value="FAZ1_cons"/>
    <property type="match status" value="1"/>
</dbReference>
<dbReference type="VEuPathDB" id="TriTrypDB:BSAL_51445"/>
<reference evidence="5" key="1">
    <citation type="submission" date="2015-09" db="EMBL/GenBank/DDBJ databases">
        <authorList>
            <consortium name="Pathogen Informatics"/>
        </authorList>
    </citation>
    <scope>NUCLEOTIDE SEQUENCE [LARGE SCALE GENOMIC DNA]</scope>
    <source>
        <strain evidence="5">Lake Konstanz</strain>
    </source>
</reference>
<dbReference type="AlphaFoldDB" id="A0A0S4IMP7"/>
<feature type="chain" id="PRO_5006621344" evidence="2">
    <location>
        <begin position="29"/>
        <end position="369"/>
    </location>
</feature>
<feature type="signal peptide" evidence="2">
    <location>
        <begin position="1"/>
        <end position="28"/>
    </location>
</feature>
<feature type="transmembrane region" description="Helical" evidence="1">
    <location>
        <begin position="309"/>
        <end position="330"/>
    </location>
</feature>
<dbReference type="Proteomes" id="UP000051952">
    <property type="component" value="Unassembled WGS sequence"/>
</dbReference>
<dbReference type="InterPro" id="IPR056614">
    <property type="entry name" value="FAZ1_cons"/>
</dbReference>
<keyword evidence="1" id="KW-1133">Transmembrane helix</keyword>
<sequence length="369" mass="37139">MLLLSATLFVTIAVACVLVTLLPMSTHAATCSANATGGSINYFNTVGLSSCNASFDCLKSFCQCTNATFITSCIYAEMNASLLSGCLTERVHCTVEAALLSASVTEGTCAQWSAAVSAQYQAWQASNTANITEACISGLCNDVPSALKATTDVSGSCVDFTPATTAAPTATPPSTSAPIPVTPVATSVRVTFSGTLWATVLQNNRSSLTATVQSTISSALNVSASRVNVTSLSIGSLVVLFQLLGSANTASSNAALASSLSTSLNVANLNTFYQAAAGTNESISVSSTGVAASNGVVFGATSACGGGCVAGVVVGVILGVALVIGIVFVIRSKCAAPSKRDILPFEGGDEAMRCPTSSAANGEGFSRYQ</sequence>
<organism evidence="4 5">
    <name type="scientific">Bodo saltans</name>
    <name type="common">Flagellated protozoan</name>
    <dbReference type="NCBI Taxonomy" id="75058"/>
    <lineage>
        <taxon>Eukaryota</taxon>
        <taxon>Discoba</taxon>
        <taxon>Euglenozoa</taxon>
        <taxon>Kinetoplastea</taxon>
        <taxon>Metakinetoplastina</taxon>
        <taxon>Eubodonida</taxon>
        <taxon>Bodonidae</taxon>
        <taxon>Bodo</taxon>
    </lineage>
</organism>
<protein>
    <submittedName>
        <fullName evidence="4">Membrane-associated protein, putative</fullName>
    </submittedName>
</protein>
<proteinExistence type="predicted"/>
<keyword evidence="2" id="KW-0732">Signal</keyword>
<evidence type="ECO:0000313" key="4">
    <source>
        <dbReference type="EMBL" id="CUE67620.1"/>
    </source>
</evidence>
<name>A0A0S4IMP7_BODSA</name>